<keyword evidence="2" id="KW-1185">Reference proteome</keyword>
<dbReference type="InterPro" id="IPR036770">
    <property type="entry name" value="Ankyrin_rpt-contain_sf"/>
</dbReference>
<protein>
    <recommendedName>
        <fullName evidence="3">HEAT repeat domain-containing protein</fullName>
    </recommendedName>
</protein>
<dbReference type="RefSeq" id="WP_396768471.1">
    <property type="nucleotide sequence ID" value="NZ_JBITLA010000002.1"/>
</dbReference>
<evidence type="ECO:0008006" key="3">
    <source>
        <dbReference type="Google" id="ProtNLM"/>
    </source>
</evidence>
<dbReference type="SUPFAM" id="SSF48371">
    <property type="entry name" value="ARM repeat"/>
    <property type="match status" value="1"/>
</dbReference>
<organism evidence="1 2">
    <name type="scientific">Micromonospora maritima</name>
    <dbReference type="NCBI Taxonomy" id="986711"/>
    <lineage>
        <taxon>Bacteria</taxon>
        <taxon>Bacillati</taxon>
        <taxon>Actinomycetota</taxon>
        <taxon>Actinomycetes</taxon>
        <taxon>Micromonosporales</taxon>
        <taxon>Micromonosporaceae</taxon>
        <taxon>Micromonospora</taxon>
    </lineage>
</organism>
<evidence type="ECO:0000313" key="2">
    <source>
        <dbReference type="Proteomes" id="UP001612812"/>
    </source>
</evidence>
<evidence type="ECO:0000313" key="1">
    <source>
        <dbReference type="EMBL" id="MFI7261426.1"/>
    </source>
</evidence>
<dbReference type="InterPro" id="IPR016024">
    <property type="entry name" value="ARM-type_fold"/>
</dbReference>
<proteinExistence type="predicted"/>
<accession>A0ABW7ZEZ1</accession>
<dbReference type="InterPro" id="IPR011989">
    <property type="entry name" value="ARM-like"/>
</dbReference>
<dbReference type="Gene3D" id="1.25.10.10">
    <property type="entry name" value="Leucine-rich Repeat Variant"/>
    <property type="match status" value="1"/>
</dbReference>
<comment type="caution">
    <text evidence="1">The sequence shown here is derived from an EMBL/GenBank/DDBJ whole genome shotgun (WGS) entry which is preliminary data.</text>
</comment>
<dbReference type="Proteomes" id="UP001612812">
    <property type="component" value="Unassembled WGS sequence"/>
</dbReference>
<dbReference type="EMBL" id="JBITLE010000001">
    <property type="protein sequence ID" value="MFI7261426.1"/>
    <property type="molecule type" value="Genomic_DNA"/>
</dbReference>
<reference evidence="1 2" key="1">
    <citation type="submission" date="2024-10" db="EMBL/GenBank/DDBJ databases">
        <title>The Natural Products Discovery Center: Release of the First 8490 Sequenced Strains for Exploring Actinobacteria Biosynthetic Diversity.</title>
        <authorList>
            <person name="Kalkreuter E."/>
            <person name="Kautsar S.A."/>
            <person name="Yang D."/>
            <person name="Bader C.D."/>
            <person name="Teijaro C.N."/>
            <person name="Fluegel L."/>
            <person name="Davis C.M."/>
            <person name="Simpson J.R."/>
            <person name="Lauterbach L."/>
            <person name="Steele A.D."/>
            <person name="Gui C."/>
            <person name="Meng S."/>
            <person name="Li G."/>
            <person name="Viehrig K."/>
            <person name="Ye F."/>
            <person name="Su P."/>
            <person name="Kiefer A.F."/>
            <person name="Nichols A."/>
            <person name="Cepeda A.J."/>
            <person name="Yan W."/>
            <person name="Fan B."/>
            <person name="Jiang Y."/>
            <person name="Adhikari A."/>
            <person name="Zheng C.-J."/>
            <person name="Schuster L."/>
            <person name="Cowan T.M."/>
            <person name="Smanski M.J."/>
            <person name="Chevrette M.G."/>
            <person name="De Carvalho L.P.S."/>
            <person name="Shen B."/>
        </authorList>
    </citation>
    <scope>NUCLEOTIDE SEQUENCE [LARGE SCALE GENOMIC DNA]</scope>
    <source>
        <strain evidence="1 2">NPDC049845</strain>
    </source>
</reference>
<name>A0ABW7ZEZ1_9ACTN</name>
<sequence length="421" mass="46428">MERSVIDAVRDGDLLAVRRHLSTLPRAAQWQDDGRAVAAEVVRRGGPGLAQLLYEHGEVVPAGPWGEVDPVVWAAEHGASELVRHLLARYPVPEATLRDALDVARAWLDVDPETELRRRSGATDDEAVTVTRDHVAAGEHAPRALRIRLTRADGRRAEVLAEHRAVVTVVEERLGLPVSRDELLARALWSADPESCDWQTSRHAVMTRFPPEETFRWAAGRLDDPEVPVRLFTAELLHLSTIDGESPDAPYAADALAALRRRTAAEPDTATLCHVLGAYGGFREIGAVLDEFLPFVRDPRPEVRTRVAADLLNGVGGPADDPPPHILDAMRGLARDPDPTVRRVATAHLVHSAIDAPTLRELFAGLMGDDDRETQVYGATGLALRCDARAVAELRRMADEDGYESFAWWQWDAVERMLGRR</sequence>
<gene>
    <name evidence="1" type="ORF">ACIBP4_03840</name>
</gene>
<dbReference type="Gene3D" id="1.25.40.20">
    <property type="entry name" value="Ankyrin repeat-containing domain"/>
    <property type="match status" value="1"/>
</dbReference>